<dbReference type="Proteomes" id="UP001501710">
    <property type="component" value="Unassembled WGS sequence"/>
</dbReference>
<keyword evidence="2" id="KW-0812">Transmembrane</keyword>
<keyword evidence="4" id="KW-1185">Reference proteome</keyword>
<proteinExistence type="predicted"/>
<name>A0ABP8CA81_9ACTN</name>
<feature type="compositionally biased region" description="Basic and acidic residues" evidence="1">
    <location>
        <begin position="9"/>
        <end position="23"/>
    </location>
</feature>
<feature type="region of interest" description="Disordered" evidence="1">
    <location>
        <begin position="1"/>
        <end position="23"/>
    </location>
</feature>
<keyword evidence="2" id="KW-1133">Transmembrane helix</keyword>
<gene>
    <name evidence="3" type="ORF">GCM10022254_45390</name>
</gene>
<accession>A0ABP8CA81</accession>
<feature type="transmembrane region" description="Helical" evidence="2">
    <location>
        <begin position="35"/>
        <end position="63"/>
    </location>
</feature>
<organism evidence="3 4">
    <name type="scientific">Actinomadura meridiana</name>
    <dbReference type="NCBI Taxonomy" id="559626"/>
    <lineage>
        <taxon>Bacteria</taxon>
        <taxon>Bacillati</taxon>
        <taxon>Actinomycetota</taxon>
        <taxon>Actinomycetes</taxon>
        <taxon>Streptosporangiales</taxon>
        <taxon>Thermomonosporaceae</taxon>
        <taxon>Actinomadura</taxon>
    </lineage>
</organism>
<reference evidence="4" key="1">
    <citation type="journal article" date="2019" name="Int. J. Syst. Evol. Microbiol.">
        <title>The Global Catalogue of Microorganisms (GCM) 10K type strain sequencing project: providing services to taxonomists for standard genome sequencing and annotation.</title>
        <authorList>
            <consortium name="The Broad Institute Genomics Platform"/>
            <consortium name="The Broad Institute Genome Sequencing Center for Infectious Disease"/>
            <person name="Wu L."/>
            <person name="Ma J."/>
        </authorList>
    </citation>
    <scope>NUCLEOTIDE SEQUENCE [LARGE SCALE GENOMIC DNA]</scope>
    <source>
        <strain evidence="4">JCM 17440</strain>
    </source>
</reference>
<evidence type="ECO:0000256" key="1">
    <source>
        <dbReference type="SAM" id="MobiDB-lite"/>
    </source>
</evidence>
<evidence type="ECO:0000313" key="3">
    <source>
        <dbReference type="EMBL" id="GAA4236241.1"/>
    </source>
</evidence>
<evidence type="ECO:0000256" key="2">
    <source>
        <dbReference type="SAM" id="Phobius"/>
    </source>
</evidence>
<dbReference type="EMBL" id="BAABAS010000015">
    <property type="protein sequence ID" value="GAA4236241.1"/>
    <property type="molecule type" value="Genomic_DNA"/>
</dbReference>
<evidence type="ECO:0000313" key="4">
    <source>
        <dbReference type="Proteomes" id="UP001501710"/>
    </source>
</evidence>
<protein>
    <submittedName>
        <fullName evidence="3">Uncharacterized protein</fullName>
    </submittedName>
</protein>
<sequence>MTPSPDSEDAGRPSRRELDRQVRERYGTWRDQPRGLACAVIAAFMVLTTVAFLFVVVIVIAAVR</sequence>
<keyword evidence="2" id="KW-0472">Membrane</keyword>
<dbReference type="RefSeq" id="WP_344899797.1">
    <property type="nucleotide sequence ID" value="NZ_BAABAS010000015.1"/>
</dbReference>
<comment type="caution">
    <text evidence="3">The sequence shown here is derived from an EMBL/GenBank/DDBJ whole genome shotgun (WGS) entry which is preliminary data.</text>
</comment>